<dbReference type="AlphaFoldDB" id="A0A7Y9J359"/>
<evidence type="ECO:0000313" key="2">
    <source>
        <dbReference type="Proteomes" id="UP000521922"/>
    </source>
</evidence>
<organism evidence="1 2">
    <name type="scientific">Kineococcus aurantiacus</name>
    <dbReference type="NCBI Taxonomy" id="37633"/>
    <lineage>
        <taxon>Bacteria</taxon>
        <taxon>Bacillati</taxon>
        <taxon>Actinomycetota</taxon>
        <taxon>Actinomycetes</taxon>
        <taxon>Kineosporiales</taxon>
        <taxon>Kineosporiaceae</taxon>
        <taxon>Kineococcus</taxon>
    </lineage>
</organism>
<name>A0A7Y9J359_9ACTN</name>
<accession>A0A7Y9J359</accession>
<evidence type="ECO:0000313" key="1">
    <source>
        <dbReference type="EMBL" id="NYD24966.1"/>
    </source>
</evidence>
<keyword evidence="2" id="KW-1185">Reference proteome</keyword>
<gene>
    <name evidence="1" type="ORF">BJ968_004506</name>
</gene>
<dbReference type="EMBL" id="JACCBB010000001">
    <property type="protein sequence ID" value="NYD24966.1"/>
    <property type="molecule type" value="Genomic_DNA"/>
</dbReference>
<sequence>MADRLHAPGPPHLQGAPLQALLGALDDHQHLERPADYDHARTRARFEQLIADLEAAFGCRCEVDGQVQDASHHGRITVPAVATASGVPLVVVLSNFAGLVVCAVDNPGAHSDEETDLLVDAADAVRIRAVLSRLDLTLVPEDPLWRAYDGDGPLGPHLGAGRTWFERYFDYL</sequence>
<dbReference type="RefSeq" id="WP_179755699.1">
    <property type="nucleotide sequence ID" value="NZ_BAAAGN010000015.1"/>
</dbReference>
<proteinExistence type="predicted"/>
<dbReference type="Proteomes" id="UP000521922">
    <property type="component" value="Unassembled WGS sequence"/>
</dbReference>
<protein>
    <submittedName>
        <fullName evidence="1">Uncharacterized protein</fullName>
    </submittedName>
</protein>
<comment type="caution">
    <text evidence="1">The sequence shown here is derived from an EMBL/GenBank/DDBJ whole genome shotgun (WGS) entry which is preliminary data.</text>
</comment>
<reference evidence="1 2" key="1">
    <citation type="submission" date="2020-07" db="EMBL/GenBank/DDBJ databases">
        <title>Sequencing the genomes of 1000 actinobacteria strains.</title>
        <authorList>
            <person name="Klenk H.-P."/>
        </authorList>
    </citation>
    <scope>NUCLEOTIDE SEQUENCE [LARGE SCALE GENOMIC DNA]</scope>
    <source>
        <strain evidence="1 2">DSM 7487</strain>
    </source>
</reference>